<protein>
    <submittedName>
        <fullName evidence="5">Alanine racemase</fullName>
    </submittedName>
</protein>
<evidence type="ECO:0000256" key="1">
    <source>
        <dbReference type="ARBA" id="ARBA00023015"/>
    </source>
</evidence>
<dbReference type="AlphaFoldDB" id="A0A0P9D465"/>
<evidence type="ECO:0000313" key="5">
    <source>
        <dbReference type="EMBL" id="KPV50011.1"/>
    </source>
</evidence>
<keyword evidence="3" id="KW-0804">Transcription</keyword>
<dbReference type="SUPFAM" id="SSF47413">
    <property type="entry name" value="lambda repressor-like DNA-binding domains"/>
    <property type="match status" value="1"/>
</dbReference>
<evidence type="ECO:0000256" key="2">
    <source>
        <dbReference type="ARBA" id="ARBA00023125"/>
    </source>
</evidence>
<dbReference type="Pfam" id="PF00356">
    <property type="entry name" value="LacI"/>
    <property type="match status" value="1"/>
</dbReference>
<dbReference type="CDD" id="cd01392">
    <property type="entry name" value="HTH_LacI"/>
    <property type="match status" value="1"/>
</dbReference>
<proteinExistence type="predicted"/>
<dbReference type="InterPro" id="IPR000843">
    <property type="entry name" value="HTH_LacI"/>
</dbReference>
<dbReference type="GO" id="GO:0003700">
    <property type="term" value="F:DNA-binding transcription factor activity"/>
    <property type="evidence" value="ECO:0007669"/>
    <property type="project" value="TreeGrafter"/>
</dbReference>
<dbReference type="InterPro" id="IPR010982">
    <property type="entry name" value="Lambda_DNA-bd_dom_sf"/>
</dbReference>
<comment type="caution">
    <text evidence="5">The sequence shown here is derived from an EMBL/GenBank/DDBJ whole genome shotgun (WGS) entry which is preliminary data.</text>
</comment>
<dbReference type="SMART" id="SM00354">
    <property type="entry name" value="HTH_LACI"/>
    <property type="match status" value="1"/>
</dbReference>
<dbReference type="SUPFAM" id="SSF53822">
    <property type="entry name" value="Periplasmic binding protein-like I"/>
    <property type="match status" value="1"/>
</dbReference>
<dbReference type="Pfam" id="PF00532">
    <property type="entry name" value="Peripla_BP_1"/>
    <property type="match status" value="1"/>
</dbReference>
<dbReference type="PROSITE" id="PS50932">
    <property type="entry name" value="HTH_LACI_2"/>
    <property type="match status" value="1"/>
</dbReference>
<organism evidence="5 6">
    <name type="scientific">Kouleothrix aurantiaca</name>
    <dbReference type="NCBI Taxonomy" id="186479"/>
    <lineage>
        <taxon>Bacteria</taxon>
        <taxon>Bacillati</taxon>
        <taxon>Chloroflexota</taxon>
        <taxon>Chloroflexia</taxon>
        <taxon>Chloroflexales</taxon>
        <taxon>Roseiflexineae</taxon>
        <taxon>Roseiflexaceae</taxon>
        <taxon>Kouleothrix</taxon>
    </lineage>
</organism>
<evidence type="ECO:0000256" key="3">
    <source>
        <dbReference type="ARBA" id="ARBA00023163"/>
    </source>
</evidence>
<keyword evidence="2" id="KW-0238">DNA-binding</keyword>
<dbReference type="PANTHER" id="PTHR30146">
    <property type="entry name" value="LACI-RELATED TRANSCRIPTIONAL REPRESSOR"/>
    <property type="match status" value="1"/>
</dbReference>
<sequence>MAKVTISQIAKEAGVSKTAVSFAFNDPTQLAPATVRHIREIAERLGYTPDPIARSMTTRRTNALGLLLPQDIATALANPFYAQFIRGMGHVCGRAGMTLMLVPPLWGSMMKAIPHATVDGFVVVGLEVDRGEIQLMRRRDMPFVMVDSEAPDDVPSVNVDDRSGAQMAMEHVLARGHRQIAIVAIESGKGGHTEEYTGTLAARLGGYRAALDAYGLALDDPRVQLIEAPTSWAGGRAAFAQLWDGSQRPTA</sequence>
<evidence type="ECO:0000313" key="6">
    <source>
        <dbReference type="Proteomes" id="UP000050509"/>
    </source>
</evidence>
<reference evidence="5 6" key="1">
    <citation type="submission" date="2015-09" db="EMBL/GenBank/DDBJ databases">
        <title>Draft genome sequence of Kouleothrix aurantiaca JCM 19913.</title>
        <authorList>
            <person name="Hemp J."/>
        </authorList>
    </citation>
    <scope>NUCLEOTIDE SEQUENCE [LARGE SCALE GENOMIC DNA]</scope>
    <source>
        <strain evidence="5 6">COM-B</strain>
    </source>
</reference>
<dbReference type="InterPro" id="IPR028082">
    <property type="entry name" value="Peripla_BP_I"/>
</dbReference>
<feature type="non-terminal residue" evidence="5">
    <location>
        <position position="251"/>
    </location>
</feature>
<keyword evidence="6" id="KW-1185">Reference proteome</keyword>
<dbReference type="PANTHER" id="PTHR30146:SF138">
    <property type="entry name" value="TRANSCRIPTIONAL REGULATORY PROTEIN"/>
    <property type="match status" value="1"/>
</dbReference>
<gene>
    <name evidence="5" type="ORF">SE17_29415</name>
</gene>
<dbReference type="EMBL" id="LJCR01001628">
    <property type="protein sequence ID" value="KPV50011.1"/>
    <property type="molecule type" value="Genomic_DNA"/>
</dbReference>
<feature type="domain" description="HTH lacI-type" evidence="4">
    <location>
        <begin position="4"/>
        <end position="58"/>
    </location>
</feature>
<dbReference type="Gene3D" id="3.40.50.2300">
    <property type="match status" value="2"/>
</dbReference>
<dbReference type="GO" id="GO:0000976">
    <property type="term" value="F:transcription cis-regulatory region binding"/>
    <property type="evidence" value="ECO:0007669"/>
    <property type="project" value="TreeGrafter"/>
</dbReference>
<dbReference type="Proteomes" id="UP000050509">
    <property type="component" value="Unassembled WGS sequence"/>
</dbReference>
<accession>A0A0P9D465</accession>
<keyword evidence="1" id="KW-0805">Transcription regulation</keyword>
<dbReference type="InterPro" id="IPR001761">
    <property type="entry name" value="Peripla_BP/Lac1_sug-bd_dom"/>
</dbReference>
<evidence type="ECO:0000259" key="4">
    <source>
        <dbReference type="PROSITE" id="PS50932"/>
    </source>
</evidence>
<dbReference type="Gene3D" id="1.10.260.40">
    <property type="entry name" value="lambda repressor-like DNA-binding domains"/>
    <property type="match status" value="1"/>
</dbReference>
<name>A0A0P9D465_9CHLR</name>